<comment type="caution">
    <text evidence="2">The sequence shown here is derived from an EMBL/GenBank/DDBJ whole genome shotgun (WGS) entry which is preliminary data.</text>
</comment>
<reference evidence="2 3" key="1">
    <citation type="submission" date="2019-06" db="EMBL/GenBank/DDBJ databases">
        <title>The draft genome of Rhizobium smilacinae PTYR-5.</title>
        <authorList>
            <person name="Liu L."/>
            <person name="Li L."/>
            <person name="Zhang X."/>
        </authorList>
    </citation>
    <scope>NUCLEOTIDE SEQUENCE [LARGE SCALE GENOMIC DNA]</scope>
    <source>
        <strain evidence="2 3">PTYR-5</strain>
    </source>
</reference>
<organism evidence="2 3">
    <name type="scientific">Aliirhizobium smilacinae</name>
    <dbReference type="NCBI Taxonomy" id="1395944"/>
    <lineage>
        <taxon>Bacteria</taxon>
        <taxon>Pseudomonadati</taxon>
        <taxon>Pseudomonadota</taxon>
        <taxon>Alphaproteobacteria</taxon>
        <taxon>Hyphomicrobiales</taxon>
        <taxon>Rhizobiaceae</taxon>
        <taxon>Aliirhizobium</taxon>
    </lineage>
</organism>
<dbReference type="CDD" id="cd18692">
    <property type="entry name" value="PIN_VapC-like"/>
    <property type="match status" value="1"/>
</dbReference>
<evidence type="ECO:0000259" key="1">
    <source>
        <dbReference type="Pfam" id="PF01850"/>
    </source>
</evidence>
<gene>
    <name evidence="2" type="ORF">FHP24_06845</name>
</gene>
<dbReference type="Gene3D" id="3.40.50.1010">
    <property type="entry name" value="5'-nuclease"/>
    <property type="match status" value="1"/>
</dbReference>
<evidence type="ECO:0000313" key="3">
    <source>
        <dbReference type="Proteomes" id="UP000311605"/>
    </source>
</evidence>
<protein>
    <submittedName>
        <fullName evidence="2">PIN domain-containing protein</fullName>
    </submittedName>
</protein>
<name>A0A5C4XRI8_9HYPH</name>
<evidence type="ECO:0000313" key="2">
    <source>
        <dbReference type="EMBL" id="TNM65938.1"/>
    </source>
</evidence>
<dbReference type="Proteomes" id="UP000311605">
    <property type="component" value="Unassembled WGS sequence"/>
</dbReference>
<dbReference type="Pfam" id="PF01850">
    <property type="entry name" value="PIN"/>
    <property type="match status" value="1"/>
</dbReference>
<dbReference type="PANTHER" id="PTHR38826:SF5">
    <property type="entry name" value="RIBONUCLEASE VAPC13"/>
    <property type="match status" value="1"/>
</dbReference>
<dbReference type="SUPFAM" id="SSF88723">
    <property type="entry name" value="PIN domain-like"/>
    <property type="match status" value="1"/>
</dbReference>
<dbReference type="EMBL" id="VDMN01000001">
    <property type="protein sequence ID" value="TNM65938.1"/>
    <property type="molecule type" value="Genomic_DNA"/>
</dbReference>
<keyword evidence="3" id="KW-1185">Reference proteome</keyword>
<feature type="domain" description="PIN" evidence="1">
    <location>
        <begin position="6"/>
        <end position="115"/>
    </location>
</feature>
<sequence length="141" mass="15883">MSASPFLDTNIFVYAFTDDRRTARAQASLEKPYVTSVQAFNEFSHVMRRKSRREWNEIRTAISAIYRMSERVVVVDLALNDRAFDLVGRYNLGFFDALMIAAALEAKTTLFLSEDLHDGLLIDGTLTVINPFRSAGSAINP</sequence>
<accession>A0A5C4XRI8</accession>
<dbReference type="AlphaFoldDB" id="A0A5C4XRI8"/>
<dbReference type="OrthoDB" id="163436at2"/>
<dbReference type="RefSeq" id="WP_139674701.1">
    <property type="nucleotide sequence ID" value="NZ_VDMN01000001.1"/>
</dbReference>
<dbReference type="InterPro" id="IPR002716">
    <property type="entry name" value="PIN_dom"/>
</dbReference>
<dbReference type="PANTHER" id="PTHR38826">
    <property type="entry name" value="RIBONUCLEASE VAPC13"/>
    <property type="match status" value="1"/>
</dbReference>
<dbReference type="InterPro" id="IPR052106">
    <property type="entry name" value="PINc/VapC_TA"/>
</dbReference>
<dbReference type="InterPro" id="IPR029060">
    <property type="entry name" value="PIN-like_dom_sf"/>
</dbReference>
<proteinExistence type="predicted"/>